<feature type="compositionally biased region" description="Low complexity" evidence="1">
    <location>
        <begin position="596"/>
        <end position="606"/>
    </location>
</feature>
<feature type="compositionally biased region" description="Low complexity" evidence="1">
    <location>
        <begin position="420"/>
        <end position="455"/>
    </location>
</feature>
<evidence type="ECO:0000313" key="3">
    <source>
        <dbReference type="Proteomes" id="UP000245946"/>
    </source>
</evidence>
<feature type="compositionally biased region" description="Polar residues" evidence="1">
    <location>
        <begin position="873"/>
        <end position="887"/>
    </location>
</feature>
<feature type="compositionally biased region" description="Basic and acidic residues" evidence="1">
    <location>
        <begin position="215"/>
        <end position="230"/>
    </location>
</feature>
<feature type="region of interest" description="Disordered" evidence="1">
    <location>
        <begin position="1"/>
        <end position="69"/>
    </location>
</feature>
<feature type="compositionally biased region" description="Low complexity" evidence="1">
    <location>
        <begin position="466"/>
        <end position="481"/>
    </location>
</feature>
<feature type="compositionally biased region" description="Low complexity" evidence="1">
    <location>
        <begin position="830"/>
        <end position="841"/>
    </location>
</feature>
<evidence type="ECO:0000256" key="1">
    <source>
        <dbReference type="SAM" id="MobiDB-lite"/>
    </source>
</evidence>
<feature type="region of interest" description="Disordered" evidence="1">
    <location>
        <begin position="1073"/>
        <end position="1171"/>
    </location>
</feature>
<feature type="compositionally biased region" description="Low complexity" evidence="1">
    <location>
        <begin position="8"/>
        <end position="18"/>
    </location>
</feature>
<gene>
    <name evidence="2" type="ORF">FA09DRAFT_361878</name>
</gene>
<protein>
    <submittedName>
        <fullName evidence="2">Uncharacterized protein</fullName>
    </submittedName>
</protein>
<feature type="compositionally biased region" description="Polar residues" evidence="1">
    <location>
        <begin position="325"/>
        <end position="335"/>
    </location>
</feature>
<feature type="region of interest" description="Disordered" evidence="1">
    <location>
        <begin position="192"/>
        <end position="285"/>
    </location>
</feature>
<feature type="compositionally biased region" description="Basic and acidic residues" evidence="1">
    <location>
        <begin position="401"/>
        <end position="414"/>
    </location>
</feature>
<feature type="compositionally biased region" description="Low complexity" evidence="1">
    <location>
        <begin position="48"/>
        <end position="60"/>
    </location>
</feature>
<keyword evidence="3" id="KW-1185">Reference proteome</keyword>
<feature type="compositionally biased region" description="Low complexity" evidence="1">
    <location>
        <begin position="120"/>
        <end position="159"/>
    </location>
</feature>
<feature type="compositionally biased region" description="Low complexity" evidence="1">
    <location>
        <begin position="943"/>
        <end position="960"/>
    </location>
</feature>
<feature type="region of interest" description="Disordered" evidence="1">
    <location>
        <begin position="1186"/>
        <end position="1212"/>
    </location>
</feature>
<feature type="compositionally biased region" description="Basic residues" evidence="1">
    <location>
        <begin position="1040"/>
        <end position="1054"/>
    </location>
</feature>
<dbReference type="EMBL" id="KZ819298">
    <property type="protein sequence ID" value="PWN96750.1"/>
    <property type="molecule type" value="Genomic_DNA"/>
</dbReference>
<name>A0A316Z4S5_9BASI</name>
<organism evidence="2 3">
    <name type="scientific">Tilletiopsis washingtonensis</name>
    <dbReference type="NCBI Taxonomy" id="58919"/>
    <lineage>
        <taxon>Eukaryota</taxon>
        <taxon>Fungi</taxon>
        <taxon>Dikarya</taxon>
        <taxon>Basidiomycota</taxon>
        <taxon>Ustilaginomycotina</taxon>
        <taxon>Exobasidiomycetes</taxon>
        <taxon>Entylomatales</taxon>
        <taxon>Entylomatales incertae sedis</taxon>
        <taxon>Tilletiopsis</taxon>
    </lineage>
</organism>
<dbReference type="Proteomes" id="UP000245946">
    <property type="component" value="Unassembled WGS sequence"/>
</dbReference>
<feature type="region of interest" description="Disordered" evidence="1">
    <location>
        <begin position="299"/>
        <end position="335"/>
    </location>
</feature>
<evidence type="ECO:0000313" key="2">
    <source>
        <dbReference type="EMBL" id="PWN96750.1"/>
    </source>
</evidence>
<dbReference type="GeneID" id="37272956"/>
<feature type="compositionally biased region" description="Basic and acidic residues" evidence="1">
    <location>
        <begin position="921"/>
        <end position="934"/>
    </location>
</feature>
<feature type="region of interest" description="Disordered" evidence="1">
    <location>
        <begin position="1029"/>
        <end position="1061"/>
    </location>
</feature>
<dbReference type="RefSeq" id="XP_025597029.1">
    <property type="nucleotide sequence ID" value="XM_025745412.1"/>
</dbReference>
<accession>A0A316Z4S5</accession>
<feature type="compositionally biased region" description="Pro residues" evidence="1">
    <location>
        <begin position="519"/>
        <end position="531"/>
    </location>
</feature>
<feature type="region of interest" description="Disordered" evidence="1">
    <location>
        <begin position="792"/>
        <end position="963"/>
    </location>
</feature>
<sequence length="1322" mass="138919">MPLPGSPASPASPASSASLDVMSPFKCSPSPRPAPEATSRSPQTYDGSPASLRSSSSGQSDAFSTFSRSTHASSATSFAPSITPFASSALPSHVALPFGFLPTAPPPISPPASVDQLTKSYASSTASPRRPSANDAYSTSSTHSSQLPSSTGSLGLSVGPPTPPFSNLSMVYSGDSAAASANARSDPSFVTYGQAVRGAEPSSPLIETLKTPSNETKRSYFDDEPVRRASSEALPPWAPLRYQTPKARTGLDSHTPPGSRAAPKKFTTAPHSSIGTPRPGMPSDYASVKRLASLYDSAQKLTTLAPPRPSLSSTRANSAREMPTAATSLSRPAMPRSQTELALEMVSPRVAPPERPPLSALRYIKSDSQACCASCQKVTSPPIETAKRSRGAMLGAAMIRPFEDQRELGRRSGESGRTGGSINSAEPPSPDPASQDASVAAAPRRPSTTSPARPALSQTPEEPQHAPGESAEPTASSAPSADNAAFLDGGSLESTTHLAAGLGSTLPRTPPPRRERSLPPVPKAEVPPPIKPQAQPVAQGPFQSKPIRLIDGVWKRLVAGRNASSTDDECGESAAGRNAAWTRNVPLPPVGSPGAPRRLSLRRSPSNASTRAAKLSPLPMQTAPSLPAESKPQPEQLDVPPLPSPRVQVTSEPDVSADAPPALSGEQPAASEMETSLAPRREQVRASIYAVLSEAGLEELLDGRCDLDSDAELLLIDDNVDLAMSVDDDQLRLMVDDRSPSSMSGSPGGGAAWTDQLDLFDGTDDPRQLRNQALMDLVERANDVLRTSGRESVRLSLKPRSRAASFAQHGQRPGSQSQGVRPMLPALRVPPAAGSPSSPTSVDTSARSPVAAEAKAPLISPSARPPASPSAPQTTGVSSVSPTNAPLSPSERPGPPKRFPSSMRVPSWMTLAAQTDVDRDEDARSRANDRRRSSMIDTFSPLSHPSSPASIVSSPAASPSVWGGDENALEQAIELALQRAAQIREFAHMSQAQLRDSVRHSQNPHGAVKALLELDAADPSSISKALDSIDSSVASVEHKSRGKRSSRRESRRKTIGPAEWRAAISGLTQTSQAIKAKLSSPHLSRRASAAGLPSVPAMPSPRSIARLAEPPRLPPFASSLSTDSAAEGTSFDLLSADVANSGHEPIDGRSHEQSSREDSLTVSSRTDGSTRDSRLEQPFFFLLSSDGSVDTSDDSLWSRGGPMSPPETTDENPFFSLAKKGGVIADAFPLPPARDDEIDGYTTANGSPASQCTLRLPSIDESHPRPPALASPHVWTQHIDETAVHTPAKETPRFVRPERRRAEAGLIRSVAMRAAGAREPSP</sequence>
<feature type="region of interest" description="Disordered" evidence="1">
    <location>
        <begin position="562"/>
        <end position="677"/>
    </location>
</feature>
<feature type="region of interest" description="Disordered" evidence="1">
    <location>
        <begin position="375"/>
        <end position="546"/>
    </location>
</feature>
<reference evidence="2 3" key="1">
    <citation type="journal article" date="2018" name="Mol. Biol. Evol.">
        <title>Broad Genomic Sampling Reveals a Smut Pathogenic Ancestry of the Fungal Clade Ustilaginomycotina.</title>
        <authorList>
            <person name="Kijpornyongpan T."/>
            <person name="Mondo S.J."/>
            <person name="Barry K."/>
            <person name="Sandor L."/>
            <person name="Lee J."/>
            <person name="Lipzen A."/>
            <person name="Pangilinan J."/>
            <person name="LaButti K."/>
            <person name="Hainaut M."/>
            <person name="Henrissat B."/>
            <person name="Grigoriev I.V."/>
            <person name="Spatafora J.W."/>
            <person name="Aime M.C."/>
        </authorList>
    </citation>
    <scope>NUCLEOTIDE SEQUENCE [LARGE SCALE GENOMIC DNA]</scope>
    <source>
        <strain evidence="2 3">MCA 4186</strain>
    </source>
</reference>
<feature type="compositionally biased region" description="Basic and acidic residues" evidence="1">
    <location>
        <begin position="1144"/>
        <end position="1159"/>
    </location>
</feature>
<proteinExistence type="predicted"/>
<feature type="region of interest" description="Disordered" evidence="1">
    <location>
        <begin position="100"/>
        <end position="171"/>
    </location>
</feature>